<organism evidence="2 3">
    <name type="scientific">Lepidopterella palustris CBS 459.81</name>
    <dbReference type="NCBI Taxonomy" id="1314670"/>
    <lineage>
        <taxon>Eukaryota</taxon>
        <taxon>Fungi</taxon>
        <taxon>Dikarya</taxon>
        <taxon>Ascomycota</taxon>
        <taxon>Pezizomycotina</taxon>
        <taxon>Dothideomycetes</taxon>
        <taxon>Pleosporomycetidae</taxon>
        <taxon>Mytilinidiales</taxon>
        <taxon>Argynnaceae</taxon>
        <taxon>Lepidopterella</taxon>
    </lineage>
</organism>
<feature type="region of interest" description="Disordered" evidence="1">
    <location>
        <begin position="296"/>
        <end position="325"/>
    </location>
</feature>
<keyword evidence="3" id="KW-1185">Reference proteome</keyword>
<evidence type="ECO:0000313" key="3">
    <source>
        <dbReference type="Proteomes" id="UP000250266"/>
    </source>
</evidence>
<evidence type="ECO:0000313" key="2">
    <source>
        <dbReference type="EMBL" id="OCK85892.1"/>
    </source>
</evidence>
<protein>
    <submittedName>
        <fullName evidence="2">Uncharacterized protein</fullName>
    </submittedName>
</protein>
<dbReference type="EMBL" id="KV744812">
    <property type="protein sequence ID" value="OCK85892.1"/>
    <property type="molecule type" value="Genomic_DNA"/>
</dbReference>
<gene>
    <name evidence="2" type="ORF">K432DRAFT_377271</name>
</gene>
<name>A0A8E2JKM1_9PEZI</name>
<proteinExistence type="predicted"/>
<dbReference type="OrthoDB" id="3946381at2759"/>
<dbReference type="Proteomes" id="UP000250266">
    <property type="component" value="Unassembled WGS sequence"/>
</dbReference>
<accession>A0A8E2JKM1</accession>
<evidence type="ECO:0000256" key="1">
    <source>
        <dbReference type="SAM" id="MobiDB-lite"/>
    </source>
</evidence>
<reference evidence="2 3" key="1">
    <citation type="journal article" date="2016" name="Nat. Commun.">
        <title>Ectomycorrhizal ecology is imprinted in the genome of the dominant symbiotic fungus Cenococcum geophilum.</title>
        <authorList>
            <consortium name="DOE Joint Genome Institute"/>
            <person name="Peter M."/>
            <person name="Kohler A."/>
            <person name="Ohm R.A."/>
            <person name="Kuo A."/>
            <person name="Krutzmann J."/>
            <person name="Morin E."/>
            <person name="Arend M."/>
            <person name="Barry K.W."/>
            <person name="Binder M."/>
            <person name="Choi C."/>
            <person name="Clum A."/>
            <person name="Copeland A."/>
            <person name="Grisel N."/>
            <person name="Haridas S."/>
            <person name="Kipfer T."/>
            <person name="LaButti K."/>
            <person name="Lindquist E."/>
            <person name="Lipzen A."/>
            <person name="Maire R."/>
            <person name="Meier B."/>
            <person name="Mihaltcheva S."/>
            <person name="Molinier V."/>
            <person name="Murat C."/>
            <person name="Poggeler S."/>
            <person name="Quandt C.A."/>
            <person name="Sperisen C."/>
            <person name="Tritt A."/>
            <person name="Tisserant E."/>
            <person name="Crous P.W."/>
            <person name="Henrissat B."/>
            <person name="Nehls U."/>
            <person name="Egli S."/>
            <person name="Spatafora J.W."/>
            <person name="Grigoriev I.V."/>
            <person name="Martin F.M."/>
        </authorList>
    </citation>
    <scope>NUCLEOTIDE SEQUENCE [LARGE SCALE GENOMIC DNA]</scope>
    <source>
        <strain evidence="2 3">CBS 459.81</strain>
    </source>
</reference>
<sequence>MPADREFRVACASQLLGEFSPSFASPSDQDEMSRYYMGQGNYASQLNTETVLNARERRYVLAQRHLKRLESNTTISGSTIASSGDEFGPVQRDGEFGLPVSQIDCMSLHLAESYGIQFGVRARCWDRLRVMSSQDKGETEPLDFTHDLPFVSLCITDPAIRGNPIRLHSDNFRLGPRGMKVGACMFLNLPFGSEDDCALEVLPGSDKRPRFVLQLRTELVSPVDGRRVFMLASQIDFTESFRRLAVRDRLEQDIAVEMLALVVADLDSGTDNDRVEDPSAEDPSEALAPAVVDLGSGIHEGRENPSAAESEELITGCSKSPITRF</sequence>
<dbReference type="AlphaFoldDB" id="A0A8E2JKM1"/>